<proteinExistence type="predicted"/>
<keyword evidence="3" id="KW-1185">Reference proteome</keyword>
<protein>
    <recommendedName>
        <fullName evidence="4">Big-1 domain-containing protein</fullName>
    </recommendedName>
</protein>
<organism evidence="2 3">
    <name type="scientific">Deinococcus psychrotolerans</name>
    <dbReference type="NCBI Taxonomy" id="2489213"/>
    <lineage>
        <taxon>Bacteria</taxon>
        <taxon>Thermotogati</taxon>
        <taxon>Deinococcota</taxon>
        <taxon>Deinococci</taxon>
        <taxon>Deinococcales</taxon>
        <taxon>Deinococcaceae</taxon>
        <taxon>Deinococcus</taxon>
    </lineage>
</organism>
<dbReference type="KEGG" id="dph:EHF33_07290"/>
<evidence type="ECO:0000313" key="3">
    <source>
        <dbReference type="Proteomes" id="UP000276417"/>
    </source>
</evidence>
<reference evidence="2 3" key="1">
    <citation type="submission" date="2018-11" db="EMBL/GenBank/DDBJ databases">
        <title>Deinococcus shelandsis sp. nov., isolated from South Shetland Islands soil of Antarctica.</title>
        <authorList>
            <person name="Tian J."/>
        </authorList>
    </citation>
    <scope>NUCLEOTIDE SEQUENCE [LARGE SCALE GENOMIC DNA]</scope>
    <source>
        <strain evidence="2 3">S14-83T</strain>
    </source>
</reference>
<keyword evidence="1" id="KW-0732">Signal</keyword>
<dbReference type="AlphaFoldDB" id="A0A3G8YB30"/>
<evidence type="ECO:0000313" key="2">
    <source>
        <dbReference type="EMBL" id="AZI42572.1"/>
    </source>
</evidence>
<evidence type="ECO:0000256" key="1">
    <source>
        <dbReference type="SAM" id="SignalP"/>
    </source>
</evidence>
<gene>
    <name evidence="2" type="ORF">EHF33_07290</name>
</gene>
<dbReference type="OrthoDB" id="51490at2"/>
<sequence>MKKNLGLLALTGVIALASCSQGTTSGPTTHKLTINLNGPASADFDVTKTGGATDTVTVSGTFSKSYANGAYTVTPKAAPGFDTPSGQSADLNTADQALSFTYVKTNGPVITPPVVTPAAIKSISLVSLKDDTNALLPTKTEVNANKVATLFASQTEENVCAVVKVLDVNGNPLANANVTAESTGPDAYNVTISSCSSTVTTQATGGQKAPIVTDAQGFAKIRFFATYGNVNSNNNGDPIKFIINAESGGSSVAAPLELKGFFLNMSHLYVTEVGQDTRKAPNRIGSDVGTYNNIFVTPNTIPNDTNPTNAAIFNVQVYDKQPQTNLHNPQDFGGYVVYTLSGQDAARVHFVLTGAEDSISADGRTYTDRNPGSGIRIEPNADVTQAQVGAKPLQVDLKASYVFQAIFGNTTYDFPLKDITFHKKYTTGFLSINKSVDNHVLTWAGPDVTLAPTGTLPEPFLATYTITTKNQSTTDAVYNATVADQLPAELGVVVGSISNGGTYDAAKHAITWNYTGTPALQTIEANGTRTFTFQVFARQKPGYKFQSTAQSAGFTVQPYNGVANLPYSDPYPVTDGTQINDTTVSYFPQSGSFANQVVTDYDPTADESTINVVRPIYRLSKTLASGQQLNLVQGASANYVLNFSQRDRTTSGAPEDVLYPALFQKYPNEFSGAGQVAGQDVPRQNPYGYNVSLNDTFQTELDFTNATPITVTNAVPNTLTNPNITSPRSFNVTFPAGGANSATQYISWAPIGIFNGKDTASAAVQLTLSQLTNVNGGNRYINCAYLSSSNLNQPFTRSVEYLGSAANANLGTWYPTQNINAIWQPEVDGPNSTFGVLRTTVPGGNTAVQNGLESCAPVFDVKPLAPRLTLTTKGEYTDNNSAIIDANKKDGYSISTFGGNFYYKVDSQNTGGVATPVTLTFNLDDTTVVQFPAGGSYKLYRSTDGTTFVDTGLTAVRSAGGDQITFNNVTVPQNGFVRAVLAGDPNTKVGNTNMTTTEDYLGQQLQVLENTTTNP</sequence>
<feature type="signal peptide" evidence="1">
    <location>
        <begin position="1"/>
        <end position="22"/>
    </location>
</feature>
<feature type="chain" id="PRO_5018063273" description="Big-1 domain-containing protein" evidence="1">
    <location>
        <begin position="23"/>
        <end position="1015"/>
    </location>
</feature>
<evidence type="ECO:0008006" key="4">
    <source>
        <dbReference type="Google" id="ProtNLM"/>
    </source>
</evidence>
<dbReference type="RefSeq" id="WP_124869424.1">
    <property type="nucleotide sequence ID" value="NZ_CP034183.1"/>
</dbReference>
<dbReference type="Proteomes" id="UP000276417">
    <property type="component" value="Chromosome 1"/>
</dbReference>
<name>A0A3G8YB30_9DEIO</name>
<dbReference type="PROSITE" id="PS51257">
    <property type="entry name" value="PROKAR_LIPOPROTEIN"/>
    <property type="match status" value="1"/>
</dbReference>
<accession>A0A3G8YB30</accession>
<dbReference type="EMBL" id="CP034183">
    <property type="protein sequence ID" value="AZI42572.1"/>
    <property type="molecule type" value="Genomic_DNA"/>
</dbReference>